<protein>
    <submittedName>
        <fullName evidence="2">Uncharacterized protein</fullName>
    </submittedName>
</protein>
<dbReference type="OrthoDB" id="5874981at2"/>
<feature type="coiled-coil region" evidence="1">
    <location>
        <begin position="249"/>
        <end position="276"/>
    </location>
</feature>
<dbReference type="RefSeq" id="WP_062482393.1">
    <property type="nucleotide sequence ID" value="NZ_CP013650.1"/>
</dbReference>
<organism evidence="2 3">
    <name type="scientific">Lacimicrobium alkaliphilum</name>
    <dbReference type="NCBI Taxonomy" id="1526571"/>
    <lineage>
        <taxon>Bacteria</taxon>
        <taxon>Pseudomonadati</taxon>
        <taxon>Pseudomonadota</taxon>
        <taxon>Gammaproteobacteria</taxon>
        <taxon>Alteromonadales</taxon>
        <taxon>Alteromonadaceae</taxon>
        <taxon>Lacimicrobium</taxon>
    </lineage>
</organism>
<evidence type="ECO:0000313" key="3">
    <source>
        <dbReference type="Proteomes" id="UP000068447"/>
    </source>
</evidence>
<evidence type="ECO:0000256" key="1">
    <source>
        <dbReference type="SAM" id="Coils"/>
    </source>
</evidence>
<dbReference type="AlphaFoldDB" id="A0A0U3B3J7"/>
<keyword evidence="3" id="KW-1185">Reference proteome</keyword>
<dbReference type="EMBL" id="CP013650">
    <property type="protein sequence ID" value="ALS99648.1"/>
    <property type="molecule type" value="Genomic_DNA"/>
</dbReference>
<keyword evidence="1" id="KW-0175">Coiled coil</keyword>
<name>A0A0U3B3J7_9ALTE</name>
<dbReference type="KEGG" id="lal:AT746_16180"/>
<dbReference type="Proteomes" id="UP000068447">
    <property type="component" value="Chromosome"/>
</dbReference>
<accession>A0A0U3B3J7</accession>
<reference evidence="2 3" key="1">
    <citation type="submission" date="2015-12" db="EMBL/GenBank/DDBJ databases">
        <title>Complete genome of Lacimicrobium alkaliphilum KCTC 32984.</title>
        <authorList>
            <person name="Kim S.-G."/>
            <person name="Lee Y.-J."/>
        </authorList>
    </citation>
    <scope>NUCLEOTIDE SEQUENCE [LARGE SCALE GENOMIC DNA]</scope>
    <source>
        <strain evidence="2 3">YelD216</strain>
    </source>
</reference>
<gene>
    <name evidence="2" type="ORF">AT746_16180</name>
</gene>
<sequence length="352" mass="39758">MQINEIHELSLWYLDQIQGQKIDTLLQACMNRLKNNATPKTASIPAFNKDKDAVLSALNNVDYTPLTNNQRKCLRQLNVSSIVLEGATKEFTLLFNMHVNDTNFVISTLDRYLKSLKTAAQAFSQAKTALPVIVPSEFIRPFEVPEGKVLTRLTFHNEASINNLVEFNDWAKRWHLIARGFSIAIDQPVEDFEVVNADRGSFILDLLAGAAAMKLICESLKALTDLAVSLTDLKTKLENVKDCKELFPKEEFETLLETAERRLEKKEDEIVESVVKTLQEKGFVKNDTAINDLSRAIKEIHKFNSLGGSMTCLASKDDEFSAETVQQLNESYKLLQDGTEIRLLEDKQADEE</sequence>
<evidence type="ECO:0000313" key="2">
    <source>
        <dbReference type="EMBL" id="ALS99648.1"/>
    </source>
</evidence>
<proteinExistence type="predicted"/>